<dbReference type="Proteomes" id="UP000199226">
    <property type="component" value="Unassembled WGS sequence"/>
</dbReference>
<dbReference type="PANTHER" id="PTHR12110:SF21">
    <property type="entry name" value="XYLOSE ISOMERASE-LIKE TIM BARREL DOMAIN-CONTAINING PROTEIN"/>
    <property type="match status" value="1"/>
</dbReference>
<dbReference type="AlphaFoldDB" id="A0A1G9SUG0"/>
<accession>A0A1G9SUG0</accession>
<dbReference type="SUPFAM" id="SSF51658">
    <property type="entry name" value="Xylose isomerase-like"/>
    <property type="match status" value="1"/>
</dbReference>
<dbReference type="EMBL" id="FNHH01000011">
    <property type="protein sequence ID" value="SDM38987.1"/>
    <property type="molecule type" value="Genomic_DNA"/>
</dbReference>
<organism evidence="2 3">
    <name type="scientific">Daejeonella rubra</name>
    <dbReference type="NCBI Taxonomy" id="990371"/>
    <lineage>
        <taxon>Bacteria</taxon>
        <taxon>Pseudomonadati</taxon>
        <taxon>Bacteroidota</taxon>
        <taxon>Sphingobacteriia</taxon>
        <taxon>Sphingobacteriales</taxon>
        <taxon>Sphingobacteriaceae</taxon>
        <taxon>Daejeonella</taxon>
    </lineage>
</organism>
<dbReference type="RefSeq" id="WP_090704242.1">
    <property type="nucleotide sequence ID" value="NZ_FNHH01000011.1"/>
</dbReference>
<dbReference type="InterPro" id="IPR013022">
    <property type="entry name" value="Xyl_isomerase-like_TIM-brl"/>
</dbReference>
<reference evidence="3" key="1">
    <citation type="submission" date="2016-10" db="EMBL/GenBank/DDBJ databases">
        <authorList>
            <person name="Varghese N."/>
            <person name="Submissions S."/>
        </authorList>
    </citation>
    <scope>NUCLEOTIDE SEQUENCE [LARGE SCALE GENOMIC DNA]</scope>
    <source>
        <strain evidence="3">DSM 24536</strain>
    </source>
</reference>
<feature type="domain" description="Xylose isomerase-like TIM barrel" evidence="1">
    <location>
        <begin position="52"/>
        <end position="264"/>
    </location>
</feature>
<protein>
    <submittedName>
        <fullName evidence="2">Sugar phosphate isomerase/epimerase</fullName>
    </submittedName>
</protein>
<dbReference type="InterPro" id="IPR036237">
    <property type="entry name" value="Xyl_isomerase-like_sf"/>
</dbReference>
<dbReference type="GO" id="GO:0016853">
    <property type="term" value="F:isomerase activity"/>
    <property type="evidence" value="ECO:0007669"/>
    <property type="project" value="UniProtKB-KW"/>
</dbReference>
<proteinExistence type="predicted"/>
<gene>
    <name evidence="2" type="ORF">SAMN05421813_11131</name>
</gene>
<evidence type="ECO:0000259" key="1">
    <source>
        <dbReference type="Pfam" id="PF01261"/>
    </source>
</evidence>
<sequence length="303" mass="34035">MNESLYKYMKVGLVHFMAFPATIKGEGPVVETIRKIAVDDYFSAIEITTIKDPEQRMAVKKMLETSHMTIAYGAQPRLLTTGLNINHLVEEERQKAIENLMAGIDEAYEIGASSFAFLSGNYEESRKEEAFQALVSSTNELCRYAKSKGDLRIALEVFDYDVDKRSLIGPADLALRYAKEIRKSHDHFGLMVDLSHIPLIHETIQESLLPVKDYIVHAHIGNCVVKDPDMAAYGDVHPRFGFPNGENDVDEVVEYLKVLLDIGYLNTQTPPVVSFEIKPFGDEDADIVIANAKRVLNLAWARV</sequence>
<dbReference type="PANTHER" id="PTHR12110">
    <property type="entry name" value="HYDROXYPYRUVATE ISOMERASE"/>
    <property type="match status" value="1"/>
</dbReference>
<name>A0A1G9SUG0_9SPHI</name>
<evidence type="ECO:0000313" key="3">
    <source>
        <dbReference type="Proteomes" id="UP000199226"/>
    </source>
</evidence>
<keyword evidence="3" id="KW-1185">Reference proteome</keyword>
<dbReference type="InterPro" id="IPR050312">
    <property type="entry name" value="IolE/XylAMocC-like"/>
</dbReference>
<dbReference type="STRING" id="990371.SAMN05421813_11131"/>
<dbReference type="OrthoDB" id="9801426at2"/>
<dbReference type="Gene3D" id="3.20.20.150">
    <property type="entry name" value="Divalent-metal-dependent TIM barrel enzymes"/>
    <property type="match status" value="1"/>
</dbReference>
<keyword evidence="2" id="KW-0413">Isomerase</keyword>
<evidence type="ECO:0000313" key="2">
    <source>
        <dbReference type="EMBL" id="SDM38987.1"/>
    </source>
</evidence>
<dbReference type="Pfam" id="PF01261">
    <property type="entry name" value="AP_endonuc_2"/>
    <property type="match status" value="1"/>
</dbReference>